<dbReference type="Proteomes" id="UP000238532">
    <property type="component" value="Unassembled WGS sequence"/>
</dbReference>
<evidence type="ECO:0000313" key="1">
    <source>
        <dbReference type="EMBL" id="PRJ68069.1"/>
    </source>
</evidence>
<accession>A0A2S9RSW2</accession>
<organism evidence="1 2">
    <name type="scientific">Haemophilus influenzae</name>
    <dbReference type="NCBI Taxonomy" id="727"/>
    <lineage>
        <taxon>Bacteria</taxon>
        <taxon>Pseudomonadati</taxon>
        <taxon>Pseudomonadota</taxon>
        <taxon>Gammaproteobacteria</taxon>
        <taxon>Pasteurellales</taxon>
        <taxon>Pasteurellaceae</taxon>
        <taxon>Haemophilus</taxon>
    </lineage>
</organism>
<protein>
    <submittedName>
        <fullName evidence="1">Uncharacterized protein</fullName>
    </submittedName>
</protein>
<dbReference type="EMBL" id="NEBY01000015">
    <property type="protein sequence ID" value="PRJ68069.1"/>
    <property type="molecule type" value="Genomic_DNA"/>
</dbReference>
<evidence type="ECO:0000313" key="2">
    <source>
        <dbReference type="Proteomes" id="UP000238532"/>
    </source>
</evidence>
<dbReference type="AlphaFoldDB" id="A0A2S9RSW2"/>
<reference evidence="1 2" key="1">
    <citation type="submission" date="2017-04" db="EMBL/GenBank/DDBJ databases">
        <title>Haemophilus influenzae in COPD genome sequencing project.</title>
        <authorList>
            <person name="Murphy T.F."/>
            <person name="Kong Y."/>
            <person name="Nadendla S."/>
            <person name="Tettelin H."/>
            <person name="Pettigrew M."/>
        </authorList>
    </citation>
    <scope>NUCLEOTIDE SEQUENCE [LARGE SCALE GENOMIC DNA]</scope>
    <source>
        <strain evidence="1 2">56P127H1</strain>
    </source>
</reference>
<gene>
    <name evidence="1" type="ORF">BV102_00724</name>
</gene>
<dbReference type="RefSeq" id="WP_105875972.1">
    <property type="nucleotide sequence ID" value="NZ_CP135754.1"/>
</dbReference>
<comment type="caution">
    <text evidence="1">The sequence shown here is derived from an EMBL/GenBank/DDBJ whole genome shotgun (WGS) entry which is preliminary data.</text>
</comment>
<sequence>MYKRTNYSFLKSIFFQDAFSWCQEKFNGGYIHDWTINENEWGAALDTYENAFQLPIEKLMLYVIAITGLSGRNKIAHYSIISDIEEILSLNNLNDLITDLEDIERDEFLRDLSIVMNNKLI</sequence>
<name>A0A2S9RSW2_HAEIF</name>
<proteinExistence type="predicted"/>